<dbReference type="Proteomes" id="UP000291020">
    <property type="component" value="Unassembled WGS sequence"/>
</dbReference>
<dbReference type="SUPFAM" id="SSF48726">
    <property type="entry name" value="Immunoglobulin"/>
    <property type="match status" value="2"/>
</dbReference>
<sequence>MGEKMNGGVCPMCFTSPCIRSSDCIVSATGKDEDMEVRHPCVPLLLPTLLSFLAGIIISQALTPHRQVNGILGGSSLLAVDLLPGKNVNKIEWSFRAGSGVKIQVAEFNGGKFERSDPSDRFKQRLEKYNETSLRIKVLELGDRGVYEARIKIVPATVEEQAFLLAVYEPAPAPEIKSHSLSSTAAGCNVTLQCEVSVREKVNVSWSRGNPPRDLGNLERYQLTPDGRTLHLSLQPNPPDSTFTCTASNPGDQKSISLDLQSMCQSRDTPMWMGPLCIGLIVITAACVGMWLWKTRRKKPVGRAAVPTVPEEECPSEPHYAEIKRRSPPEGNDQDPGFPSERPPITTIYDQIRVVPAGPSEQVA</sequence>
<dbReference type="InterPro" id="IPR013106">
    <property type="entry name" value="Ig_V-set"/>
</dbReference>
<dbReference type="AlphaFoldDB" id="A0A452GIN2"/>
<evidence type="ECO:0000313" key="9">
    <source>
        <dbReference type="Proteomes" id="UP000291020"/>
    </source>
</evidence>
<protein>
    <recommendedName>
        <fullName evidence="7">Ig-like domain-containing protein</fullName>
    </recommendedName>
</protein>
<keyword evidence="3 6" id="KW-0472">Membrane</keyword>
<comment type="subcellular location">
    <subcellularLocation>
        <location evidence="1">Membrane</location>
    </subcellularLocation>
</comment>
<evidence type="ECO:0000256" key="1">
    <source>
        <dbReference type="ARBA" id="ARBA00004370"/>
    </source>
</evidence>
<dbReference type="InterPro" id="IPR015631">
    <property type="entry name" value="CD2/SLAM_rcpt"/>
</dbReference>
<reference evidence="9" key="1">
    <citation type="journal article" date="2017" name="PLoS ONE">
        <title>The Agassiz's desert tortoise genome provides a resource for the conservation of a threatened species.</title>
        <authorList>
            <person name="Tollis M."/>
            <person name="DeNardo D.F."/>
            <person name="Cornelius J.A."/>
            <person name="Dolby G.A."/>
            <person name="Edwards T."/>
            <person name="Henen B.T."/>
            <person name="Karl A.E."/>
            <person name="Murphy R.W."/>
            <person name="Kusumi K."/>
        </authorList>
    </citation>
    <scope>NUCLEOTIDE SEQUENCE [LARGE SCALE GENOMIC DNA]</scope>
</reference>
<proteinExistence type="predicted"/>
<dbReference type="GO" id="GO:0016020">
    <property type="term" value="C:membrane"/>
    <property type="evidence" value="ECO:0007669"/>
    <property type="project" value="UniProtKB-SubCell"/>
</dbReference>
<evidence type="ECO:0000256" key="4">
    <source>
        <dbReference type="ARBA" id="ARBA00023180"/>
    </source>
</evidence>
<feature type="transmembrane region" description="Helical" evidence="6">
    <location>
        <begin position="272"/>
        <end position="293"/>
    </location>
</feature>
<keyword evidence="6" id="KW-0812">Transmembrane</keyword>
<dbReference type="Pfam" id="PF13927">
    <property type="entry name" value="Ig_3"/>
    <property type="match status" value="1"/>
</dbReference>
<reference evidence="8" key="3">
    <citation type="submission" date="2025-09" db="UniProtKB">
        <authorList>
            <consortium name="Ensembl"/>
        </authorList>
    </citation>
    <scope>IDENTIFICATION</scope>
</reference>
<keyword evidence="9" id="KW-1185">Reference proteome</keyword>
<dbReference type="Pfam" id="PF07686">
    <property type="entry name" value="V-set"/>
    <property type="match status" value="1"/>
</dbReference>
<dbReference type="Ensembl" id="ENSGAGT00000001728.1">
    <property type="protein sequence ID" value="ENSGAGP00000001514.1"/>
    <property type="gene ID" value="ENSGAGG00000001222.1"/>
</dbReference>
<evidence type="ECO:0000256" key="6">
    <source>
        <dbReference type="SAM" id="Phobius"/>
    </source>
</evidence>
<evidence type="ECO:0000313" key="8">
    <source>
        <dbReference type="Ensembl" id="ENSGAGP00000001514.1"/>
    </source>
</evidence>
<keyword evidence="4" id="KW-0325">Glycoprotein</keyword>
<evidence type="ECO:0000256" key="3">
    <source>
        <dbReference type="ARBA" id="ARBA00023136"/>
    </source>
</evidence>
<dbReference type="STRING" id="38772.ENSGAGP00000001514"/>
<dbReference type="InterPro" id="IPR013783">
    <property type="entry name" value="Ig-like_fold"/>
</dbReference>
<dbReference type="CDD" id="cd00096">
    <property type="entry name" value="Ig"/>
    <property type="match status" value="1"/>
</dbReference>
<evidence type="ECO:0000259" key="7">
    <source>
        <dbReference type="PROSITE" id="PS50835"/>
    </source>
</evidence>
<dbReference type="InterPro" id="IPR036179">
    <property type="entry name" value="Ig-like_dom_sf"/>
</dbReference>
<evidence type="ECO:0000256" key="5">
    <source>
        <dbReference type="SAM" id="MobiDB-lite"/>
    </source>
</evidence>
<feature type="compositionally biased region" description="Basic and acidic residues" evidence="5">
    <location>
        <begin position="319"/>
        <end position="328"/>
    </location>
</feature>
<reference evidence="8" key="2">
    <citation type="submission" date="2025-08" db="UniProtKB">
        <authorList>
            <consortium name="Ensembl"/>
        </authorList>
    </citation>
    <scope>IDENTIFICATION</scope>
</reference>
<accession>A0A452GIN2</accession>
<name>A0A452GIN2_9SAUR</name>
<dbReference type="PANTHER" id="PTHR12080">
    <property type="entry name" value="SIGNALING LYMPHOCYTIC ACTIVATION MOLECULE"/>
    <property type="match status" value="1"/>
</dbReference>
<dbReference type="PANTHER" id="PTHR12080:SF121">
    <property type="entry name" value="IG-LIKE DOMAIN-CONTAINING PROTEIN-RELATED"/>
    <property type="match status" value="1"/>
</dbReference>
<keyword evidence="2" id="KW-0732">Signal</keyword>
<evidence type="ECO:0000256" key="2">
    <source>
        <dbReference type="ARBA" id="ARBA00022729"/>
    </source>
</evidence>
<keyword evidence="6" id="KW-1133">Transmembrane helix</keyword>
<feature type="region of interest" description="Disordered" evidence="5">
    <location>
        <begin position="304"/>
        <end position="364"/>
    </location>
</feature>
<dbReference type="Gene3D" id="2.60.40.10">
    <property type="entry name" value="Immunoglobulins"/>
    <property type="match status" value="2"/>
</dbReference>
<feature type="domain" description="Ig-like" evidence="7">
    <location>
        <begin position="174"/>
        <end position="257"/>
    </location>
</feature>
<dbReference type="InterPro" id="IPR007110">
    <property type="entry name" value="Ig-like_dom"/>
</dbReference>
<dbReference type="PROSITE" id="PS50835">
    <property type="entry name" value="IG_LIKE"/>
    <property type="match status" value="1"/>
</dbReference>
<organism evidence="8 9">
    <name type="scientific">Gopherus agassizii</name>
    <name type="common">Agassiz's desert tortoise</name>
    <dbReference type="NCBI Taxonomy" id="38772"/>
    <lineage>
        <taxon>Eukaryota</taxon>
        <taxon>Metazoa</taxon>
        <taxon>Chordata</taxon>
        <taxon>Craniata</taxon>
        <taxon>Vertebrata</taxon>
        <taxon>Euteleostomi</taxon>
        <taxon>Archelosauria</taxon>
        <taxon>Testudinata</taxon>
        <taxon>Testudines</taxon>
        <taxon>Cryptodira</taxon>
        <taxon>Durocryptodira</taxon>
        <taxon>Testudinoidea</taxon>
        <taxon>Testudinidae</taxon>
        <taxon>Gopherus</taxon>
    </lineage>
</organism>